<evidence type="ECO:0000313" key="1">
    <source>
        <dbReference type="EMBL" id="UXC63416.1"/>
    </source>
</evidence>
<gene>
    <name evidence="1" type="ORF">N4562_10375</name>
</gene>
<name>A0A222W5Y4_9LACO</name>
<evidence type="ECO:0000313" key="2">
    <source>
        <dbReference type="Proteomes" id="UP001058429"/>
    </source>
</evidence>
<dbReference type="KEGG" id="lagl:BEN83_09070"/>
<organism evidence="1 2">
    <name type="scientific">Ligilactobacillus agilis</name>
    <dbReference type="NCBI Taxonomy" id="1601"/>
    <lineage>
        <taxon>Bacteria</taxon>
        <taxon>Bacillati</taxon>
        <taxon>Bacillota</taxon>
        <taxon>Bacilli</taxon>
        <taxon>Lactobacillales</taxon>
        <taxon>Lactobacillaceae</taxon>
        <taxon>Ligilactobacillus</taxon>
    </lineage>
</organism>
<proteinExistence type="predicted"/>
<sequence>MTFLLAEKILLIAGLMAIIFIGSELLTRVALLVKRLVQKRVRKQTEEELLYKAKVQASVRKWLVTRKSYSWLLTGFYLVFLVIISWAFWYFSTLPFWGYLILVLFSLQQPLYLIPATISLQKLPQYSPGLKKIEQQPLILRLTDYVCLCNLLPLGLLMLTATVYLDLNAISILAICEIIIGLIFSLLLFRRVRTFWHYYRTVGAEYLVKYRHYLGANLVTWTLFYMVLGLIVYYLNV</sequence>
<dbReference type="EMBL" id="CP104396">
    <property type="protein sequence ID" value="UXC63416.1"/>
    <property type="molecule type" value="Genomic_DNA"/>
</dbReference>
<dbReference type="RefSeq" id="WP_094130864.1">
    <property type="nucleotide sequence ID" value="NZ_BLAM01000062.1"/>
</dbReference>
<dbReference type="Proteomes" id="UP001058429">
    <property type="component" value="Chromosome"/>
</dbReference>
<protein>
    <submittedName>
        <fullName evidence="1">Uncharacterized protein</fullName>
    </submittedName>
</protein>
<accession>A0A222W5Y4</accession>
<reference evidence="1" key="1">
    <citation type="submission" date="2022-09" db="EMBL/GenBank/DDBJ databases">
        <title>Complete genome of Ligilactobacillus agilis AM_LB6, isolated from chicken feces.</title>
        <authorList>
            <person name="den Bakker H.C."/>
            <person name="Mann A."/>
        </authorList>
    </citation>
    <scope>NUCLEOTIDE SEQUENCE</scope>
    <source>
        <strain evidence="1">AM_LB6</strain>
    </source>
</reference>
<dbReference type="AlphaFoldDB" id="A0A222W5Y4"/>
<dbReference type="GeneID" id="75138262"/>